<reference evidence="3 4" key="1">
    <citation type="submission" date="2020-01" db="EMBL/GenBank/DDBJ databases">
        <authorList>
            <person name="Deng T."/>
        </authorList>
    </citation>
    <scope>NUCLEOTIDE SEQUENCE [LARGE SCALE GENOMIC DNA]</scope>
    <source>
        <strain evidence="3 4">5221</strain>
    </source>
</reference>
<feature type="transmembrane region" description="Helical" evidence="2">
    <location>
        <begin position="132"/>
        <end position="153"/>
    </location>
</feature>
<sequence length="202" mass="20288">MSSPYDRPPAPQYGSGPQVYGSGPQPGQQASPGPGGVPQSGGYSAPGSYPQSGGYSAPGGYSTPGGVPGPQTYASPQPAQAGPPGSEPALVSLPGVTITQHWVITPSGAAPRAQCSLSAGERVSITRATPTWAIVLAIVGFFVLTIFSLLFLLAKEQRVTGSVDLVVRGPGMHFATSVPVGSQAALAGLRMQVAQAQGLIGH</sequence>
<feature type="compositionally biased region" description="Pro residues" evidence="1">
    <location>
        <begin position="1"/>
        <end position="11"/>
    </location>
</feature>
<feature type="compositionally biased region" description="Low complexity" evidence="1">
    <location>
        <begin position="74"/>
        <end position="89"/>
    </location>
</feature>
<feature type="compositionally biased region" description="Low complexity" evidence="1">
    <location>
        <begin position="21"/>
        <end position="32"/>
    </location>
</feature>
<dbReference type="RefSeq" id="WP_160953972.1">
    <property type="nucleotide sequence ID" value="NZ_WWEQ01000059.1"/>
</dbReference>
<evidence type="ECO:0000256" key="2">
    <source>
        <dbReference type="SAM" id="Phobius"/>
    </source>
</evidence>
<dbReference type="Proteomes" id="UP000469215">
    <property type="component" value="Unassembled WGS sequence"/>
</dbReference>
<comment type="caution">
    <text evidence="3">The sequence shown here is derived from an EMBL/GenBank/DDBJ whole genome shotgun (WGS) entry which is preliminary data.</text>
</comment>
<feature type="region of interest" description="Disordered" evidence="1">
    <location>
        <begin position="1"/>
        <end position="91"/>
    </location>
</feature>
<evidence type="ECO:0000313" key="4">
    <source>
        <dbReference type="Proteomes" id="UP000469215"/>
    </source>
</evidence>
<gene>
    <name evidence="3" type="ORF">GSY69_11440</name>
</gene>
<keyword evidence="2" id="KW-1133">Transmembrane helix</keyword>
<dbReference type="AlphaFoldDB" id="A0A6N9H935"/>
<keyword evidence="2" id="KW-0812">Transmembrane</keyword>
<keyword evidence="2" id="KW-0472">Membrane</keyword>
<evidence type="ECO:0000313" key="3">
    <source>
        <dbReference type="EMBL" id="MYM20558.1"/>
    </source>
</evidence>
<proteinExistence type="predicted"/>
<keyword evidence="4" id="KW-1185">Reference proteome</keyword>
<accession>A0A6N9H935</accession>
<organism evidence="3 4">
    <name type="scientific">Brevibacterium rongguiense</name>
    <dbReference type="NCBI Taxonomy" id="2695267"/>
    <lineage>
        <taxon>Bacteria</taxon>
        <taxon>Bacillati</taxon>
        <taxon>Actinomycetota</taxon>
        <taxon>Actinomycetes</taxon>
        <taxon>Micrococcales</taxon>
        <taxon>Brevibacteriaceae</taxon>
        <taxon>Brevibacterium</taxon>
    </lineage>
</organism>
<name>A0A6N9H935_9MICO</name>
<protein>
    <submittedName>
        <fullName evidence="3">Uncharacterized protein</fullName>
    </submittedName>
</protein>
<evidence type="ECO:0000256" key="1">
    <source>
        <dbReference type="SAM" id="MobiDB-lite"/>
    </source>
</evidence>
<dbReference type="EMBL" id="WWEQ01000059">
    <property type="protein sequence ID" value="MYM20558.1"/>
    <property type="molecule type" value="Genomic_DNA"/>
</dbReference>